<reference evidence="3 4" key="1">
    <citation type="journal article" date="2016" name="Front. Microbiol.">
        <title>Genomic Insight into the Host-Endosymbiont Relationship of Endozoicomonas montiporae CL-33(T) with its Coral Host.</title>
        <authorList>
            <person name="Ding J.-Y."/>
            <person name="Shiu J.-H."/>
            <person name="Chen W.-M."/>
            <person name="Chiang Y.-R."/>
            <person name="Tang S.-L."/>
        </authorList>
    </citation>
    <scope>NUCLEOTIDE SEQUENCE [LARGE SCALE GENOMIC DNA]</scope>
    <source>
        <strain evidence="3 4">CL-33</strain>
    </source>
</reference>
<dbReference type="SUPFAM" id="SSF111369">
    <property type="entry name" value="HlyD-like secretion proteins"/>
    <property type="match status" value="1"/>
</dbReference>
<dbReference type="NCBIfam" id="TIGR01730">
    <property type="entry name" value="RND_mfp"/>
    <property type="match status" value="1"/>
</dbReference>
<dbReference type="Gene3D" id="2.40.30.170">
    <property type="match status" value="1"/>
</dbReference>
<dbReference type="GO" id="GO:1990281">
    <property type="term" value="C:efflux pump complex"/>
    <property type="evidence" value="ECO:0007669"/>
    <property type="project" value="TreeGrafter"/>
</dbReference>
<dbReference type="KEGG" id="emp:EZMO1_0255"/>
<dbReference type="OrthoDB" id="5730196at2"/>
<dbReference type="PANTHER" id="PTHR30469">
    <property type="entry name" value="MULTIDRUG RESISTANCE PROTEIN MDTA"/>
    <property type="match status" value="1"/>
</dbReference>
<dbReference type="Gene3D" id="1.10.287.470">
    <property type="entry name" value="Helix hairpin bin"/>
    <property type="match status" value="1"/>
</dbReference>
<dbReference type="STRING" id="570277.EZMO1_0255"/>
<dbReference type="AlphaFoldDB" id="A0A142B6Z4"/>
<proteinExistence type="inferred from homology"/>
<dbReference type="PATRIC" id="fig|570277.3.peg.266"/>
<keyword evidence="2" id="KW-0812">Transmembrane</keyword>
<feature type="transmembrane region" description="Helical" evidence="2">
    <location>
        <begin position="21"/>
        <end position="38"/>
    </location>
</feature>
<dbReference type="InterPro" id="IPR006143">
    <property type="entry name" value="RND_pump_MFP"/>
</dbReference>
<dbReference type="GO" id="GO:0015562">
    <property type="term" value="F:efflux transmembrane transporter activity"/>
    <property type="evidence" value="ECO:0007669"/>
    <property type="project" value="TreeGrafter"/>
</dbReference>
<dbReference type="Gene3D" id="2.40.50.100">
    <property type="match status" value="1"/>
</dbReference>
<evidence type="ECO:0000313" key="3">
    <source>
        <dbReference type="EMBL" id="AMO54520.1"/>
    </source>
</evidence>
<dbReference type="EMBL" id="CP013251">
    <property type="protein sequence ID" value="AMO54520.1"/>
    <property type="molecule type" value="Genomic_DNA"/>
</dbReference>
<dbReference type="Proteomes" id="UP000071065">
    <property type="component" value="Chromosome"/>
</dbReference>
<name>A0A142B6Z4_9GAMM</name>
<evidence type="ECO:0000256" key="1">
    <source>
        <dbReference type="ARBA" id="ARBA00009477"/>
    </source>
</evidence>
<evidence type="ECO:0000313" key="4">
    <source>
        <dbReference type="Proteomes" id="UP000071065"/>
    </source>
</evidence>
<keyword evidence="2" id="KW-0472">Membrane</keyword>
<organism evidence="3 4">
    <name type="scientific">Endozoicomonas montiporae CL-33</name>
    <dbReference type="NCBI Taxonomy" id="570277"/>
    <lineage>
        <taxon>Bacteria</taxon>
        <taxon>Pseudomonadati</taxon>
        <taxon>Pseudomonadota</taxon>
        <taxon>Gammaproteobacteria</taxon>
        <taxon>Oceanospirillales</taxon>
        <taxon>Endozoicomonadaceae</taxon>
        <taxon>Endozoicomonas</taxon>
    </lineage>
</organism>
<protein>
    <submittedName>
        <fullName evidence="3">Putative membrane fusion protein</fullName>
    </submittedName>
</protein>
<comment type="similarity">
    <text evidence="1">Belongs to the membrane fusion protein (MFP) (TC 8.A.1) family.</text>
</comment>
<keyword evidence="2" id="KW-1133">Transmembrane helix</keyword>
<accession>A0A142B6Z4</accession>
<gene>
    <name evidence="3" type="ORF">EZMO1_0255</name>
</gene>
<evidence type="ECO:0000256" key="2">
    <source>
        <dbReference type="SAM" id="Phobius"/>
    </source>
</evidence>
<sequence>MLSPVMESNKVKASLLKRQKPFILSLLFLLSITVWLNMPVEEDSPAVVEPHYLPVSVVKRSPITDKVMVTSSGITQSRWSTAVIAAVGGRIIGLPDELEPGVMVSRDRLMAEIDPVTYQAEVDLARSRVAEAELSLARTRHEQTVVLRDKNTKSLTPLARHEPQVKAAKAEKVASESSLVQALQQLSDTRIKAPFDGIILDQKVTPAKWVQPGEELFVIADSHSIDIKVELPAKLWNRLTEVTPGMVATVTNRQGHTWPATVRYLSPVRDQKTRQRSLVLKVAEPYQGEHRLLPDQLVTVSFDGREYEDVFRIPASSVTDDGQVWTVDKDGRLITEDISVLYHADPYSTIVRFATMPDESRQIVKYPLGSMLKGQKVKPVLQDSGNGDES</sequence>